<keyword evidence="1" id="KW-0472">Membrane</keyword>
<evidence type="ECO:0008006" key="3">
    <source>
        <dbReference type="Google" id="ProtNLM"/>
    </source>
</evidence>
<dbReference type="InterPro" id="IPR022266">
    <property type="entry name" value="DtrJ-like"/>
</dbReference>
<evidence type="ECO:0000256" key="1">
    <source>
        <dbReference type="SAM" id="Phobius"/>
    </source>
</evidence>
<proteinExistence type="predicted"/>
<keyword evidence="1" id="KW-0812">Transmembrane</keyword>
<dbReference type="EMBL" id="UOFL01000041">
    <property type="protein sequence ID" value="VAW73119.1"/>
    <property type="molecule type" value="Genomic_DNA"/>
</dbReference>
<keyword evidence="1" id="KW-1133">Transmembrane helix</keyword>
<accession>A0A3B0YG35</accession>
<feature type="transmembrane region" description="Helical" evidence="1">
    <location>
        <begin position="149"/>
        <end position="170"/>
    </location>
</feature>
<protein>
    <recommendedName>
        <fullName evidence="3">DUF4400 domain-containing protein</fullName>
    </recommendedName>
</protein>
<sequence length="198" mass="22229">MRLLLICILLSIGQISVSILMVTPAYTKQQITLEIESIQAEFGAKFASKVTWRANNWLDFLDLTNSSVAILSKSTANSSAKLNQMRISAYRYPDNFQFGIYQFLLRVALLSYWLPVLAAIFLLFILEGIVQRHRRKSRFNYSTVERNRIAIRILAGAIILTSTLIFSLIAIPAISLLLACLGLAVTLMVVITNSKRSL</sequence>
<gene>
    <name evidence="2" type="ORF">MNBD_GAMMA12-522</name>
</gene>
<dbReference type="Pfam" id="PF14348">
    <property type="entry name" value="DtrJ-like"/>
    <property type="match status" value="1"/>
</dbReference>
<name>A0A3B0YG35_9ZZZZ</name>
<reference evidence="2" key="1">
    <citation type="submission" date="2018-06" db="EMBL/GenBank/DDBJ databases">
        <authorList>
            <person name="Zhirakovskaya E."/>
        </authorList>
    </citation>
    <scope>NUCLEOTIDE SEQUENCE</scope>
</reference>
<feature type="transmembrane region" description="Helical" evidence="1">
    <location>
        <begin position="103"/>
        <end position="129"/>
    </location>
</feature>
<organism evidence="2">
    <name type="scientific">hydrothermal vent metagenome</name>
    <dbReference type="NCBI Taxonomy" id="652676"/>
    <lineage>
        <taxon>unclassified sequences</taxon>
        <taxon>metagenomes</taxon>
        <taxon>ecological metagenomes</taxon>
    </lineage>
</organism>
<feature type="transmembrane region" description="Helical" evidence="1">
    <location>
        <begin position="176"/>
        <end position="194"/>
    </location>
</feature>
<dbReference type="AlphaFoldDB" id="A0A3B0YG35"/>
<evidence type="ECO:0000313" key="2">
    <source>
        <dbReference type="EMBL" id="VAW73119.1"/>
    </source>
</evidence>